<sequence>MAERAYTTSEPGISDTPQTRTMVPGMASSEKDQTSSGLEQFMEFAAQEVVALPERTGFSRPSGPLMLPVKTAFVLNDLSFLFKFSHLSEGVSEWLVMSSTPIPYNIYLLC</sequence>
<organism evidence="2 3">
    <name type="scientific">Choiromyces venosus 120613-1</name>
    <dbReference type="NCBI Taxonomy" id="1336337"/>
    <lineage>
        <taxon>Eukaryota</taxon>
        <taxon>Fungi</taxon>
        <taxon>Dikarya</taxon>
        <taxon>Ascomycota</taxon>
        <taxon>Pezizomycotina</taxon>
        <taxon>Pezizomycetes</taxon>
        <taxon>Pezizales</taxon>
        <taxon>Tuberaceae</taxon>
        <taxon>Choiromyces</taxon>
    </lineage>
</organism>
<feature type="region of interest" description="Disordered" evidence="1">
    <location>
        <begin position="1"/>
        <end position="36"/>
    </location>
</feature>
<dbReference type="Proteomes" id="UP000276215">
    <property type="component" value="Unassembled WGS sequence"/>
</dbReference>
<evidence type="ECO:0000313" key="2">
    <source>
        <dbReference type="EMBL" id="RPA89008.1"/>
    </source>
</evidence>
<evidence type="ECO:0000313" key="3">
    <source>
        <dbReference type="Proteomes" id="UP000276215"/>
    </source>
</evidence>
<name>A0A3N4IW37_9PEZI</name>
<proteinExistence type="predicted"/>
<reference evidence="2 3" key="1">
    <citation type="journal article" date="2018" name="Nat. Ecol. Evol.">
        <title>Pezizomycetes genomes reveal the molecular basis of ectomycorrhizal truffle lifestyle.</title>
        <authorList>
            <person name="Murat C."/>
            <person name="Payen T."/>
            <person name="Noel B."/>
            <person name="Kuo A."/>
            <person name="Morin E."/>
            <person name="Chen J."/>
            <person name="Kohler A."/>
            <person name="Krizsan K."/>
            <person name="Balestrini R."/>
            <person name="Da Silva C."/>
            <person name="Montanini B."/>
            <person name="Hainaut M."/>
            <person name="Levati E."/>
            <person name="Barry K.W."/>
            <person name="Belfiori B."/>
            <person name="Cichocki N."/>
            <person name="Clum A."/>
            <person name="Dockter R.B."/>
            <person name="Fauchery L."/>
            <person name="Guy J."/>
            <person name="Iotti M."/>
            <person name="Le Tacon F."/>
            <person name="Lindquist E.A."/>
            <person name="Lipzen A."/>
            <person name="Malagnac F."/>
            <person name="Mello A."/>
            <person name="Molinier V."/>
            <person name="Miyauchi S."/>
            <person name="Poulain J."/>
            <person name="Riccioni C."/>
            <person name="Rubini A."/>
            <person name="Sitrit Y."/>
            <person name="Splivallo R."/>
            <person name="Traeger S."/>
            <person name="Wang M."/>
            <person name="Zifcakova L."/>
            <person name="Wipf D."/>
            <person name="Zambonelli A."/>
            <person name="Paolocci F."/>
            <person name="Nowrousian M."/>
            <person name="Ottonello S."/>
            <person name="Baldrian P."/>
            <person name="Spatafora J.W."/>
            <person name="Henrissat B."/>
            <person name="Nagy L.G."/>
            <person name="Aury J.M."/>
            <person name="Wincker P."/>
            <person name="Grigoriev I.V."/>
            <person name="Bonfante P."/>
            <person name="Martin F.M."/>
        </authorList>
    </citation>
    <scope>NUCLEOTIDE SEQUENCE [LARGE SCALE GENOMIC DNA]</scope>
    <source>
        <strain evidence="2 3">120613-1</strain>
    </source>
</reference>
<gene>
    <name evidence="2" type="ORF">L873DRAFT_753646</name>
</gene>
<protein>
    <submittedName>
        <fullName evidence="2">Uncharacterized protein</fullName>
    </submittedName>
</protein>
<evidence type="ECO:0000256" key="1">
    <source>
        <dbReference type="SAM" id="MobiDB-lite"/>
    </source>
</evidence>
<feature type="compositionally biased region" description="Polar residues" evidence="1">
    <location>
        <begin position="1"/>
        <end position="21"/>
    </location>
</feature>
<dbReference type="AlphaFoldDB" id="A0A3N4IW37"/>
<keyword evidence="3" id="KW-1185">Reference proteome</keyword>
<accession>A0A3N4IW37</accession>
<dbReference type="EMBL" id="ML120626">
    <property type="protein sequence ID" value="RPA89008.1"/>
    <property type="molecule type" value="Genomic_DNA"/>
</dbReference>